<dbReference type="EMBL" id="MU838997">
    <property type="protein sequence ID" value="KAK1772112.1"/>
    <property type="molecule type" value="Genomic_DNA"/>
</dbReference>
<sequence length="355" mass="39377">MSFAQLQLLPPRGDVSLTRSIAKNFSVYRRPRWFRAALLCLLGSFVYHFVAETFHQSGSVGRLKADILEAEVNAISLNHTTVLFPRAPAVTWDKAIQTGDMIICLVDGTTEAAQAYLDRVKPGQRATSSWTNPDSLAANGWLTRDNEKQPGFTDAFDSIFTSIGLNVANNVFKNWRQLNTVIYEKREYQATGGRYGNVFNPQGGMIAADENYSPATESDRPKDTIVPLQQWSDVVFLAWKSLCQAANVGTGGLRHIFRIGVSSSGTDAIITQAVGSAREHNTWANKVTFNKGSDEFKAILGTVNGYGIGWLLLQHRADLGLLTINSISYFYTVEEDPDLGEMDYQNLYFEIVPQT</sequence>
<dbReference type="GeneID" id="85314524"/>
<dbReference type="RefSeq" id="XP_060288325.1">
    <property type="nucleotide sequence ID" value="XM_060431337.1"/>
</dbReference>
<accession>A0AAJ0C9P0</accession>
<comment type="caution">
    <text evidence="1">The sequence shown here is derived from an EMBL/GenBank/DDBJ whole genome shotgun (WGS) entry which is preliminary data.</text>
</comment>
<evidence type="ECO:0000313" key="1">
    <source>
        <dbReference type="EMBL" id="KAK1772112.1"/>
    </source>
</evidence>
<gene>
    <name evidence="1" type="ORF">QBC33DRAFT_582341</name>
</gene>
<keyword evidence="2" id="KW-1185">Reference proteome</keyword>
<dbReference type="AlphaFoldDB" id="A0AAJ0C9P0"/>
<reference evidence="1" key="1">
    <citation type="submission" date="2023-06" db="EMBL/GenBank/DDBJ databases">
        <title>Genome-scale phylogeny and comparative genomics of the fungal order Sordariales.</title>
        <authorList>
            <consortium name="Lawrence Berkeley National Laboratory"/>
            <person name="Hensen N."/>
            <person name="Bonometti L."/>
            <person name="Westerberg I."/>
            <person name="Brannstrom I.O."/>
            <person name="Guillou S."/>
            <person name="Cros-Aarteil S."/>
            <person name="Calhoun S."/>
            <person name="Haridas S."/>
            <person name="Kuo A."/>
            <person name="Mondo S."/>
            <person name="Pangilinan J."/>
            <person name="Riley R."/>
            <person name="Labutti K."/>
            <person name="Andreopoulos B."/>
            <person name="Lipzen A."/>
            <person name="Chen C."/>
            <person name="Yanf M."/>
            <person name="Daum C."/>
            <person name="Ng V."/>
            <person name="Clum A."/>
            <person name="Steindorff A."/>
            <person name="Ohm R."/>
            <person name="Martin F."/>
            <person name="Silar P."/>
            <person name="Natvig D."/>
            <person name="Lalanne C."/>
            <person name="Gautier V."/>
            <person name="Ament-Velasquez S.L."/>
            <person name="Kruys A."/>
            <person name="Hutchinson M.I."/>
            <person name="Powell A.J."/>
            <person name="Barry K."/>
            <person name="Miller A.N."/>
            <person name="Grigoriev I.V."/>
            <person name="Debuchy R."/>
            <person name="Gladieux P."/>
            <person name="Thoren M.H."/>
            <person name="Johannesson H."/>
        </authorList>
    </citation>
    <scope>NUCLEOTIDE SEQUENCE</scope>
    <source>
        <strain evidence="1">8032-3</strain>
    </source>
</reference>
<proteinExistence type="predicted"/>
<name>A0AAJ0C9P0_9PEZI</name>
<protein>
    <submittedName>
        <fullName evidence="1">Uncharacterized protein</fullName>
    </submittedName>
</protein>
<evidence type="ECO:0000313" key="2">
    <source>
        <dbReference type="Proteomes" id="UP001244011"/>
    </source>
</evidence>
<organism evidence="1 2">
    <name type="scientific">Phialemonium atrogriseum</name>
    <dbReference type="NCBI Taxonomy" id="1093897"/>
    <lineage>
        <taxon>Eukaryota</taxon>
        <taxon>Fungi</taxon>
        <taxon>Dikarya</taxon>
        <taxon>Ascomycota</taxon>
        <taxon>Pezizomycotina</taxon>
        <taxon>Sordariomycetes</taxon>
        <taxon>Sordariomycetidae</taxon>
        <taxon>Cephalothecales</taxon>
        <taxon>Cephalothecaceae</taxon>
        <taxon>Phialemonium</taxon>
    </lineage>
</organism>
<dbReference type="Proteomes" id="UP001244011">
    <property type="component" value="Unassembled WGS sequence"/>
</dbReference>